<evidence type="ECO:0000256" key="1">
    <source>
        <dbReference type="SAM" id="Phobius"/>
    </source>
</evidence>
<protein>
    <submittedName>
        <fullName evidence="2">Uncharacterized protein</fullName>
    </submittedName>
</protein>
<feature type="transmembrane region" description="Helical" evidence="1">
    <location>
        <begin position="152"/>
        <end position="170"/>
    </location>
</feature>
<feature type="transmembrane region" description="Helical" evidence="1">
    <location>
        <begin position="115"/>
        <end position="131"/>
    </location>
</feature>
<dbReference type="EMBL" id="CP048620">
    <property type="protein sequence ID" value="QPJ64567.1"/>
    <property type="molecule type" value="Genomic_DNA"/>
</dbReference>
<gene>
    <name evidence="2" type="ORF">G3M78_03820</name>
</gene>
<dbReference type="AlphaFoldDB" id="A0A7T0C1C0"/>
<evidence type="ECO:0000313" key="3">
    <source>
        <dbReference type="Proteomes" id="UP000594464"/>
    </source>
</evidence>
<keyword evidence="1" id="KW-1133">Transmembrane helix</keyword>
<reference evidence="3" key="1">
    <citation type="submission" date="2020-02" db="EMBL/GenBank/DDBJ databases">
        <title>Genomic and physiological characterization of two novel Nitrospinaceae genera.</title>
        <authorList>
            <person name="Mueller A.J."/>
            <person name="Jung M.-Y."/>
            <person name="Strachan C.R."/>
            <person name="Herbold C.W."/>
            <person name="Kirkegaard R.H."/>
            <person name="Daims H."/>
        </authorList>
    </citation>
    <scope>NUCLEOTIDE SEQUENCE [LARGE SCALE GENOMIC DNA]</scope>
</reference>
<proteinExistence type="predicted"/>
<keyword evidence="1" id="KW-0472">Membrane</keyword>
<keyword evidence="1" id="KW-0812">Transmembrane</keyword>
<feature type="transmembrane region" description="Helical" evidence="1">
    <location>
        <begin position="322"/>
        <end position="346"/>
    </location>
</feature>
<sequence>MSNQTPLPQRYDDPWLEQFWKGHLTPYSQSRDLRLWGWFFVLVLFSLMWMKGQKIIPINAGHYGLALSLYCAAFALGNLKKSSHCTGIVLNSLLGVAISAYYINDVRLNLDDERLISGSAMLFLIVLAAAFKLKKYLAPFKKWGRSRLWMHIHIYSGIAAMILFMFHLDLSLPNGLFSYCLFLLFTLFIALGILGVNLQRVIPVKLADLDTEVIYEKIPQVVESLRLKINDLMDRGKGEPISKTLSSFCEQYVLPFFEGPKPSMQYFFSSSAGLPERLHKFDNLQQFLNDDEKLVLVEIKKLYKEKQQLDVHASLQWFLRQWLWLHIVMASLLIFMILYHLGMIFIF</sequence>
<name>A0A7T0C1C0_9BACT</name>
<feature type="transmembrane region" description="Helical" evidence="1">
    <location>
        <begin position="33"/>
        <end position="50"/>
    </location>
</feature>
<evidence type="ECO:0000313" key="2">
    <source>
        <dbReference type="EMBL" id="QPJ64567.1"/>
    </source>
</evidence>
<organism evidence="2 3">
    <name type="scientific">Candidatus Nitrohelix vancouverensis</name>
    <dbReference type="NCBI Taxonomy" id="2705534"/>
    <lineage>
        <taxon>Bacteria</taxon>
        <taxon>Pseudomonadati</taxon>
        <taxon>Nitrospinota/Tectimicrobiota group</taxon>
        <taxon>Nitrospinota</taxon>
        <taxon>Nitrospinia</taxon>
        <taxon>Nitrospinales</taxon>
        <taxon>Nitrospinaceae</taxon>
        <taxon>Candidatus Nitrohelix</taxon>
    </lineage>
</organism>
<accession>A0A7T0C1C0</accession>
<feature type="transmembrane region" description="Helical" evidence="1">
    <location>
        <begin position="86"/>
        <end position="103"/>
    </location>
</feature>
<dbReference type="KEGG" id="nva:G3M78_03820"/>
<dbReference type="Proteomes" id="UP000594464">
    <property type="component" value="Chromosome"/>
</dbReference>
<feature type="transmembrane region" description="Helical" evidence="1">
    <location>
        <begin position="62"/>
        <end position="79"/>
    </location>
</feature>
<feature type="transmembrane region" description="Helical" evidence="1">
    <location>
        <begin position="176"/>
        <end position="196"/>
    </location>
</feature>